<keyword evidence="7 8" id="KW-0539">Nucleus</keyword>
<dbReference type="OMA" id="HWATWRD"/>
<comment type="subcellular location">
    <subcellularLocation>
        <location evidence="1 8">Nucleus</location>
    </subcellularLocation>
</comment>
<dbReference type="Gene3D" id="1.10.10.1340">
    <property type="entry name" value="Mediator of RNA polymerase II, submodule Med31 (Soh1)"/>
    <property type="match status" value="1"/>
</dbReference>
<sequence length="174" mass="18707">MASVAPSPVPAASTSAPTPHQREANRIRFETELEFVQCLANPFYLQSLAQQGLLDSEPFLNYLTYLLYFRQPSYARFLQYPQSLHHLALLTAPGTPGESFRRALKEDGLLAQDLAGAQIAHWAGWRERDRERVREGQGEGGQALARIGGAAEGAGGANGAMNGVDRAVGAAAAT</sequence>
<dbReference type="AlphaFoldDB" id="A0A194S1T2"/>
<comment type="subunit">
    <text evidence="8">Component of the Mediator complex.</text>
</comment>
<dbReference type="Proteomes" id="UP000053890">
    <property type="component" value="Unassembled WGS sequence"/>
</dbReference>
<keyword evidence="6 8" id="KW-0804">Transcription</keyword>
<dbReference type="InterPro" id="IPR008831">
    <property type="entry name" value="Mediator_Med31"/>
</dbReference>
<dbReference type="GO" id="GO:0003712">
    <property type="term" value="F:transcription coregulator activity"/>
    <property type="evidence" value="ECO:0007669"/>
    <property type="project" value="InterPro"/>
</dbReference>
<evidence type="ECO:0000256" key="6">
    <source>
        <dbReference type="ARBA" id="ARBA00023163"/>
    </source>
</evidence>
<comment type="similarity">
    <text evidence="2 8">Belongs to the Mediator complex subunit 31 family.</text>
</comment>
<dbReference type="OrthoDB" id="10257739at2759"/>
<dbReference type="STRING" id="578459.A0A194S1T2"/>
<gene>
    <name evidence="10" type="ORF">RHOBADRAFT_54286</name>
</gene>
<accession>A0A194S1T2</accession>
<dbReference type="PANTHER" id="PTHR13186">
    <property type="entry name" value="MEDIATOR OF RNA POLYMERASE II TRANSCRIPTION SUBUNIT 31"/>
    <property type="match status" value="1"/>
</dbReference>
<evidence type="ECO:0000256" key="7">
    <source>
        <dbReference type="ARBA" id="ARBA00023242"/>
    </source>
</evidence>
<evidence type="ECO:0000256" key="2">
    <source>
        <dbReference type="ARBA" id="ARBA00006378"/>
    </source>
</evidence>
<keyword evidence="11" id="KW-1185">Reference proteome</keyword>
<comment type="function">
    <text evidence="8">Component of the Mediator complex, a coactivator involved in the regulated transcription of nearly all RNA polymerase II-dependent genes. Mediator functions as a bridge to convey information from gene-specific regulatory proteins to the basal RNA polymerase II transcription machinery. Mediator is recruited to promoters by direct interactions with regulatory proteins and serves as a scaffold for the assembly of a functional preinitiation complex with RNA polymerase II and the general transcription factors.</text>
</comment>
<dbReference type="GO" id="GO:0016592">
    <property type="term" value="C:mediator complex"/>
    <property type="evidence" value="ECO:0007669"/>
    <property type="project" value="InterPro"/>
</dbReference>
<evidence type="ECO:0000256" key="5">
    <source>
        <dbReference type="ARBA" id="ARBA00023159"/>
    </source>
</evidence>
<dbReference type="GeneID" id="28977681"/>
<dbReference type="InterPro" id="IPR038089">
    <property type="entry name" value="Med31_sf"/>
</dbReference>
<evidence type="ECO:0000256" key="8">
    <source>
        <dbReference type="RuleBase" id="RU364129"/>
    </source>
</evidence>
<proteinExistence type="inferred from homology"/>
<dbReference type="EMBL" id="KQ474080">
    <property type="protein sequence ID" value="KPV74469.1"/>
    <property type="molecule type" value="Genomic_DNA"/>
</dbReference>
<feature type="compositionally biased region" description="Low complexity" evidence="9">
    <location>
        <begin position="1"/>
        <end position="19"/>
    </location>
</feature>
<feature type="region of interest" description="Disordered" evidence="9">
    <location>
        <begin position="1"/>
        <end position="22"/>
    </location>
</feature>
<evidence type="ECO:0000256" key="3">
    <source>
        <dbReference type="ARBA" id="ARBA00019660"/>
    </source>
</evidence>
<dbReference type="GO" id="GO:0006355">
    <property type="term" value="P:regulation of DNA-templated transcription"/>
    <property type="evidence" value="ECO:0007669"/>
    <property type="project" value="InterPro"/>
</dbReference>
<organism evidence="10 11">
    <name type="scientific">Rhodotorula graminis (strain WP1)</name>
    <dbReference type="NCBI Taxonomy" id="578459"/>
    <lineage>
        <taxon>Eukaryota</taxon>
        <taxon>Fungi</taxon>
        <taxon>Dikarya</taxon>
        <taxon>Basidiomycota</taxon>
        <taxon>Pucciniomycotina</taxon>
        <taxon>Microbotryomycetes</taxon>
        <taxon>Sporidiobolales</taxon>
        <taxon>Sporidiobolaceae</taxon>
        <taxon>Rhodotorula</taxon>
    </lineage>
</organism>
<dbReference type="RefSeq" id="XP_018270518.1">
    <property type="nucleotide sequence ID" value="XM_018417233.1"/>
</dbReference>
<evidence type="ECO:0000256" key="1">
    <source>
        <dbReference type="ARBA" id="ARBA00004123"/>
    </source>
</evidence>
<protein>
    <recommendedName>
        <fullName evidence="3 8">Mediator of RNA polymerase II transcription subunit 31</fullName>
    </recommendedName>
</protein>
<reference evidence="10 11" key="1">
    <citation type="journal article" date="2015" name="Front. Microbiol.">
        <title>Genome sequence of the plant growth promoting endophytic yeast Rhodotorula graminis WP1.</title>
        <authorList>
            <person name="Firrincieli A."/>
            <person name="Otillar R."/>
            <person name="Salamov A."/>
            <person name="Schmutz J."/>
            <person name="Khan Z."/>
            <person name="Redman R.S."/>
            <person name="Fleck N.D."/>
            <person name="Lindquist E."/>
            <person name="Grigoriev I.V."/>
            <person name="Doty S.L."/>
        </authorList>
    </citation>
    <scope>NUCLEOTIDE SEQUENCE [LARGE SCALE GENOMIC DNA]</scope>
    <source>
        <strain evidence="10 11">WP1</strain>
    </source>
</reference>
<evidence type="ECO:0000313" key="10">
    <source>
        <dbReference type="EMBL" id="KPV74469.1"/>
    </source>
</evidence>
<dbReference type="Pfam" id="PF05669">
    <property type="entry name" value="Med31"/>
    <property type="match status" value="1"/>
</dbReference>
<keyword evidence="5 8" id="KW-0010">Activator</keyword>
<evidence type="ECO:0000256" key="4">
    <source>
        <dbReference type="ARBA" id="ARBA00023015"/>
    </source>
</evidence>
<evidence type="ECO:0000256" key="9">
    <source>
        <dbReference type="SAM" id="MobiDB-lite"/>
    </source>
</evidence>
<keyword evidence="4 8" id="KW-0805">Transcription regulation</keyword>
<evidence type="ECO:0000313" key="11">
    <source>
        <dbReference type="Proteomes" id="UP000053890"/>
    </source>
</evidence>
<name>A0A194S1T2_RHOGW</name>